<organism evidence="2 3">
    <name type="scientific">Chelonoidis abingdonii</name>
    <name type="common">Abingdon island giant tortoise</name>
    <name type="synonym">Testudo abingdonii</name>
    <dbReference type="NCBI Taxonomy" id="106734"/>
    <lineage>
        <taxon>Eukaryota</taxon>
        <taxon>Metazoa</taxon>
        <taxon>Chordata</taxon>
        <taxon>Craniata</taxon>
        <taxon>Vertebrata</taxon>
        <taxon>Euteleostomi</taxon>
        <taxon>Archelosauria</taxon>
        <taxon>Testudinata</taxon>
        <taxon>Testudines</taxon>
        <taxon>Cryptodira</taxon>
        <taxon>Durocryptodira</taxon>
        <taxon>Testudinoidea</taxon>
        <taxon>Testudinidae</taxon>
        <taxon>Chelonoidis</taxon>
    </lineage>
</organism>
<dbReference type="Ensembl" id="ENSCABT00000001236.1">
    <property type="protein sequence ID" value="ENSCABP00000001144.1"/>
    <property type="gene ID" value="ENSCABG00000000956.1"/>
</dbReference>
<dbReference type="AlphaFoldDB" id="A0A8C0FZ85"/>
<name>A0A8C0FZ85_CHEAB</name>
<proteinExistence type="predicted"/>
<dbReference type="Proteomes" id="UP000694404">
    <property type="component" value="Unplaced"/>
</dbReference>
<dbReference type="PANTHER" id="PTHR47899:SF1">
    <property type="entry name" value="COILED-COIL DOMAIN-CONTAINING PROTEIN 171"/>
    <property type="match status" value="1"/>
</dbReference>
<keyword evidence="3" id="KW-1185">Reference proteome</keyword>
<accession>A0A8C0FZ85</accession>
<dbReference type="InterPro" id="IPR038820">
    <property type="entry name" value="CCDC171"/>
</dbReference>
<reference evidence="2" key="1">
    <citation type="submission" date="2025-08" db="UniProtKB">
        <authorList>
            <consortium name="Ensembl"/>
        </authorList>
    </citation>
    <scope>IDENTIFICATION</scope>
</reference>
<dbReference type="PANTHER" id="PTHR47899">
    <property type="entry name" value="COILED-COIL DOMAIN-CONTAINING PROTEIN 171"/>
    <property type="match status" value="1"/>
</dbReference>
<evidence type="ECO:0000313" key="2">
    <source>
        <dbReference type="Ensembl" id="ENSCABP00000001144.1"/>
    </source>
</evidence>
<sequence>MLLNEQAQQLQELNYKLELHSSEEADKNQTLSEAVKSLSEAKMELRRKDQSLRQLNRHLSQLEQDKRRLEESIHDAESALRMAAKDKELIASHMKSVEATLQKVRDQISLSRTAATRNDFTLQLPKLHLETFAMEGLKGGPEVVAFQVRTERETKLMKSSMLDVCGGPRGIRDL</sequence>
<keyword evidence="1" id="KW-0175">Coiled coil</keyword>
<dbReference type="GeneTree" id="ENSGT01060000248998"/>
<protein>
    <submittedName>
        <fullName evidence="2">Uncharacterized protein</fullName>
    </submittedName>
</protein>
<feature type="coiled-coil region" evidence="1">
    <location>
        <begin position="3"/>
        <end position="86"/>
    </location>
</feature>
<evidence type="ECO:0000256" key="1">
    <source>
        <dbReference type="SAM" id="Coils"/>
    </source>
</evidence>
<evidence type="ECO:0000313" key="3">
    <source>
        <dbReference type="Proteomes" id="UP000694404"/>
    </source>
</evidence>
<reference evidence="2" key="2">
    <citation type="submission" date="2025-09" db="UniProtKB">
        <authorList>
            <consortium name="Ensembl"/>
        </authorList>
    </citation>
    <scope>IDENTIFICATION</scope>
</reference>